<evidence type="ECO:0000313" key="1">
    <source>
        <dbReference type="EMBL" id="GEU48707.1"/>
    </source>
</evidence>
<organism evidence="1">
    <name type="scientific">Tanacetum cinerariifolium</name>
    <name type="common">Dalmatian daisy</name>
    <name type="synonym">Chrysanthemum cinerariifolium</name>
    <dbReference type="NCBI Taxonomy" id="118510"/>
    <lineage>
        <taxon>Eukaryota</taxon>
        <taxon>Viridiplantae</taxon>
        <taxon>Streptophyta</taxon>
        <taxon>Embryophyta</taxon>
        <taxon>Tracheophyta</taxon>
        <taxon>Spermatophyta</taxon>
        <taxon>Magnoliopsida</taxon>
        <taxon>eudicotyledons</taxon>
        <taxon>Gunneridae</taxon>
        <taxon>Pentapetalae</taxon>
        <taxon>asterids</taxon>
        <taxon>campanulids</taxon>
        <taxon>Asterales</taxon>
        <taxon>Asteraceae</taxon>
        <taxon>Asteroideae</taxon>
        <taxon>Anthemideae</taxon>
        <taxon>Anthemidinae</taxon>
        <taxon>Tanacetum</taxon>
    </lineage>
</organism>
<keyword evidence="1" id="KW-0548">Nucleotidyltransferase</keyword>
<comment type="caution">
    <text evidence="1">The sequence shown here is derived from an EMBL/GenBank/DDBJ whole genome shotgun (WGS) entry which is preliminary data.</text>
</comment>
<gene>
    <name evidence="1" type="ORF">Tci_020685</name>
</gene>
<sequence>MSWKNKLFSIRGRSTLMKSVLGIGSIKAKNLALTGKWRWCFLVEHNALWRKVISEIHGSDGGFMESFGSLAKPAGHGGGNQRVDQRAISLNNVINGILLNTLHDDKWVWSMNDSDSFSVKSLCVAIQNKMFYNNIAAPKFTWNSWIPRKVNIYVRRLALDRLPARSNLVRRGIQLDSSPC</sequence>
<name>A0A6L2KIX4_TANCI</name>
<dbReference type="EMBL" id="BKCJ010002458">
    <property type="protein sequence ID" value="GEU48707.1"/>
    <property type="molecule type" value="Genomic_DNA"/>
</dbReference>
<accession>A0A6L2KIX4</accession>
<proteinExistence type="predicted"/>
<keyword evidence="1" id="KW-0808">Transferase</keyword>
<dbReference type="AlphaFoldDB" id="A0A6L2KIX4"/>
<dbReference type="GO" id="GO:0003964">
    <property type="term" value="F:RNA-directed DNA polymerase activity"/>
    <property type="evidence" value="ECO:0007669"/>
    <property type="project" value="UniProtKB-KW"/>
</dbReference>
<reference evidence="1" key="1">
    <citation type="journal article" date="2019" name="Sci. Rep.">
        <title>Draft genome of Tanacetum cinerariifolium, the natural source of mosquito coil.</title>
        <authorList>
            <person name="Yamashiro T."/>
            <person name="Shiraishi A."/>
            <person name="Satake H."/>
            <person name="Nakayama K."/>
        </authorList>
    </citation>
    <scope>NUCLEOTIDE SEQUENCE</scope>
</reference>
<keyword evidence="1" id="KW-0695">RNA-directed DNA polymerase</keyword>
<protein>
    <submittedName>
        <fullName evidence="1">RNA-directed DNA polymerase, eukaryota, reverse transcriptase zinc-binding domain protein</fullName>
    </submittedName>
</protein>